<dbReference type="GO" id="GO:0016020">
    <property type="term" value="C:membrane"/>
    <property type="evidence" value="ECO:0007669"/>
    <property type="project" value="InterPro"/>
</dbReference>
<dbReference type="EMBL" id="MIGX01000010">
    <property type="protein sequence ID" value="PPT92412.1"/>
    <property type="molecule type" value="Genomic_DNA"/>
</dbReference>
<dbReference type="GO" id="GO:0007165">
    <property type="term" value="P:signal transduction"/>
    <property type="evidence" value="ECO:0007669"/>
    <property type="project" value="InterPro"/>
</dbReference>
<dbReference type="AlphaFoldDB" id="A0A2S6ZJF7"/>
<proteinExistence type="predicted"/>
<dbReference type="InterPro" id="IPR003660">
    <property type="entry name" value="HAMP_dom"/>
</dbReference>
<name>A0A2S6ZJF7_9XANT</name>
<gene>
    <name evidence="2" type="ORF">XthCFBP4691_04150</name>
</gene>
<comment type="caution">
    <text evidence="2">The sequence shown here is derived from an EMBL/GenBank/DDBJ whole genome shotgun (WGS) entry which is preliminary data.</text>
</comment>
<organism evidence="2 3">
    <name type="scientific">Xanthomonas theicola</name>
    <dbReference type="NCBI Taxonomy" id="56464"/>
    <lineage>
        <taxon>Bacteria</taxon>
        <taxon>Pseudomonadati</taxon>
        <taxon>Pseudomonadota</taxon>
        <taxon>Gammaproteobacteria</taxon>
        <taxon>Lysobacterales</taxon>
        <taxon>Lysobacteraceae</taxon>
        <taxon>Xanthomonas</taxon>
    </lineage>
</organism>
<protein>
    <recommendedName>
        <fullName evidence="1">HAMP domain-containing protein</fullName>
    </recommendedName>
</protein>
<sequence length="331" mass="36432">MAALRTDTDDARYFRQAQSTGAKDTFDFGTDSNLGLQLNAKANDRLSATLQIVSKRRSKVDDSTRVEWAEVYGIAGVDLFTGVDVSYAHDPGDGTLKFSALASRTDFALDLNVTIPGFISKVDMKRTRGANLSWENDWLNLRATRIEGHSVLPAIVGGQQIKYPFQGVSAIVNRNNLLLQAEYATRRATGVNNATDNDGWYVLGGYRLGQFQPFVGYSKQDPTRAASLVNDQRQSTKSLGVRWDFHRSLALKAQWDIGESNRVLSAVGRGDFTQRVEADLPGDLADLKRGVNDSAASVQRTMDALDAVMDAAVGGRFRRTHEPGRARRIAR</sequence>
<reference evidence="2 3" key="1">
    <citation type="submission" date="2016-08" db="EMBL/GenBank/DDBJ databases">
        <title>Evolution of the type three secretion system and type three effector repertoires in Xanthomonas.</title>
        <authorList>
            <person name="Merda D."/>
            <person name="Briand M."/>
            <person name="Bosis E."/>
            <person name="Rousseau C."/>
            <person name="Portier P."/>
            <person name="Jacques M.-A."/>
            <person name="Fischer-Le Saux M."/>
        </authorList>
    </citation>
    <scope>NUCLEOTIDE SEQUENCE [LARGE SCALE GENOMIC DNA]</scope>
    <source>
        <strain evidence="2 3">CFBP 4691</strain>
    </source>
</reference>
<keyword evidence="3" id="KW-1185">Reference proteome</keyword>
<accession>A0A2S6ZJF7</accession>
<feature type="domain" description="HAMP" evidence="1">
    <location>
        <begin position="262"/>
        <end position="303"/>
    </location>
</feature>
<dbReference type="PROSITE" id="PS50885">
    <property type="entry name" value="HAMP"/>
    <property type="match status" value="1"/>
</dbReference>
<evidence type="ECO:0000313" key="2">
    <source>
        <dbReference type="EMBL" id="PPT92412.1"/>
    </source>
</evidence>
<dbReference type="Proteomes" id="UP000239898">
    <property type="component" value="Unassembled WGS sequence"/>
</dbReference>
<dbReference type="OrthoDB" id="197869at2"/>
<dbReference type="InterPro" id="IPR023614">
    <property type="entry name" value="Porin_dom_sf"/>
</dbReference>
<dbReference type="Gene3D" id="2.40.160.10">
    <property type="entry name" value="Porin"/>
    <property type="match status" value="1"/>
</dbReference>
<evidence type="ECO:0000259" key="1">
    <source>
        <dbReference type="PROSITE" id="PS50885"/>
    </source>
</evidence>
<evidence type="ECO:0000313" key="3">
    <source>
        <dbReference type="Proteomes" id="UP000239898"/>
    </source>
</evidence>
<dbReference type="RefSeq" id="WP_128419263.1">
    <property type="nucleotide sequence ID" value="NZ_CP049017.1"/>
</dbReference>
<dbReference type="SUPFAM" id="SSF56935">
    <property type="entry name" value="Porins"/>
    <property type="match status" value="1"/>
</dbReference>